<name>A0A498HSJ0_MALDO</name>
<organism evidence="3 4">
    <name type="scientific">Malus domestica</name>
    <name type="common">Apple</name>
    <name type="synonym">Pyrus malus</name>
    <dbReference type="NCBI Taxonomy" id="3750"/>
    <lineage>
        <taxon>Eukaryota</taxon>
        <taxon>Viridiplantae</taxon>
        <taxon>Streptophyta</taxon>
        <taxon>Embryophyta</taxon>
        <taxon>Tracheophyta</taxon>
        <taxon>Spermatophyta</taxon>
        <taxon>Magnoliopsida</taxon>
        <taxon>eudicotyledons</taxon>
        <taxon>Gunneridae</taxon>
        <taxon>Pentapetalae</taxon>
        <taxon>rosids</taxon>
        <taxon>fabids</taxon>
        <taxon>Rosales</taxon>
        <taxon>Rosaceae</taxon>
        <taxon>Amygdaloideae</taxon>
        <taxon>Maleae</taxon>
        <taxon>Malus</taxon>
    </lineage>
</organism>
<dbReference type="SUPFAM" id="SSF55681">
    <property type="entry name" value="Class II aaRS and biotin synthetases"/>
    <property type="match status" value="1"/>
</dbReference>
<dbReference type="InterPro" id="IPR045864">
    <property type="entry name" value="aa-tRNA-synth_II/BPL/LPL"/>
</dbReference>
<dbReference type="Gene3D" id="3.30.930.10">
    <property type="entry name" value="Bira Bifunctional Protein, Domain 2"/>
    <property type="match status" value="1"/>
</dbReference>
<dbReference type="GO" id="GO:0009570">
    <property type="term" value="C:chloroplast stroma"/>
    <property type="evidence" value="ECO:0007669"/>
    <property type="project" value="TreeGrafter"/>
</dbReference>
<dbReference type="GO" id="GO:0006435">
    <property type="term" value="P:threonyl-tRNA aminoacylation"/>
    <property type="evidence" value="ECO:0007669"/>
    <property type="project" value="TreeGrafter"/>
</dbReference>
<sequence>MGGRQHLPLLLRDALDDKGWSYQIDEGGGAFYGPKIDLKIEDALGRRWQCSTIQVDFPLWLSPIQAHVLPVTDSQDPQHTCTTVTWAMTPDSPPSDSTPLSTPSPSRTPPPIPQSSTAPP</sequence>
<keyword evidence="4" id="KW-1185">Reference proteome</keyword>
<evidence type="ECO:0000313" key="3">
    <source>
        <dbReference type="EMBL" id="RXH73749.1"/>
    </source>
</evidence>
<dbReference type="GO" id="GO:0004829">
    <property type="term" value="F:threonine-tRNA ligase activity"/>
    <property type="evidence" value="ECO:0007669"/>
    <property type="project" value="TreeGrafter"/>
</dbReference>
<dbReference type="STRING" id="3750.A0A498HSJ0"/>
<evidence type="ECO:0000256" key="2">
    <source>
        <dbReference type="SAM" id="MobiDB-lite"/>
    </source>
</evidence>
<dbReference type="Proteomes" id="UP000290289">
    <property type="component" value="Chromosome 15"/>
</dbReference>
<evidence type="ECO:0000313" key="4">
    <source>
        <dbReference type="Proteomes" id="UP000290289"/>
    </source>
</evidence>
<reference evidence="3 4" key="1">
    <citation type="submission" date="2018-10" db="EMBL/GenBank/DDBJ databases">
        <title>A high-quality apple genome assembly.</title>
        <authorList>
            <person name="Hu J."/>
        </authorList>
    </citation>
    <scope>NUCLEOTIDE SEQUENCE [LARGE SCALE GENOMIC DNA]</scope>
    <source>
        <strain evidence="4">cv. HFTH1</strain>
        <tissue evidence="3">Young leaf</tissue>
    </source>
</reference>
<protein>
    <submittedName>
        <fullName evidence="3">Uncharacterized protein</fullName>
    </submittedName>
</protein>
<accession>A0A498HSJ0</accession>
<dbReference type="EMBL" id="RDQH01000341">
    <property type="protein sequence ID" value="RXH73749.1"/>
    <property type="molecule type" value="Genomic_DNA"/>
</dbReference>
<keyword evidence="1" id="KW-0648">Protein biosynthesis</keyword>
<dbReference type="PANTHER" id="PTHR11451">
    <property type="entry name" value="THREONINE-TRNA LIGASE"/>
    <property type="match status" value="1"/>
</dbReference>
<evidence type="ECO:0000256" key="1">
    <source>
        <dbReference type="ARBA" id="ARBA00022917"/>
    </source>
</evidence>
<feature type="compositionally biased region" description="Low complexity" evidence="2">
    <location>
        <begin position="94"/>
        <end position="105"/>
    </location>
</feature>
<feature type="region of interest" description="Disordered" evidence="2">
    <location>
        <begin position="85"/>
        <end position="120"/>
    </location>
</feature>
<feature type="compositionally biased region" description="Pro residues" evidence="2">
    <location>
        <begin position="106"/>
        <end position="120"/>
    </location>
</feature>
<comment type="caution">
    <text evidence="3">The sequence shown here is derived from an EMBL/GenBank/DDBJ whole genome shotgun (WGS) entry which is preliminary data.</text>
</comment>
<dbReference type="PANTHER" id="PTHR11451:SF44">
    <property type="entry name" value="THREONINE--TRNA LIGASE, CHLOROPLASTIC_MITOCHONDRIAL 2"/>
    <property type="match status" value="1"/>
</dbReference>
<proteinExistence type="predicted"/>
<dbReference type="AlphaFoldDB" id="A0A498HSJ0"/>
<gene>
    <name evidence="3" type="ORF">DVH24_016571</name>
</gene>